<evidence type="ECO:0000313" key="1">
    <source>
        <dbReference type="EMBL" id="KAF4504380.1"/>
    </source>
</evidence>
<reference evidence="1 2" key="1">
    <citation type="journal article" date="2020" name="Genome Biol. Evol.">
        <title>A new high-quality draft genome assembly of the Chinese cordyceps Ophiocordyceps sinensis.</title>
        <authorList>
            <person name="Shu R."/>
            <person name="Zhang J."/>
            <person name="Meng Q."/>
            <person name="Zhang H."/>
            <person name="Zhou G."/>
            <person name="Li M."/>
            <person name="Wu P."/>
            <person name="Zhao Y."/>
            <person name="Chen C."/>
            <person name="Qin Q."/>
        </authorList>
    </citation>
    <scope>NUCLEOTIDE SEQUENCE [LARGE SCALE GENOMIC DNA]</scope>
    <source>
        <strain evidence="1 2">IOZ07</strain>
    </source>
</reference>
<protein>
    <submittedName>
        <fullName evidence="1">Uncharacterized protein</fullName>
    </submittedName>
</protein>
<dbReference type="EMBL" id="JAAVMX010000011">
    <property type="protein sequence ID" value="KAF4504380.1"/>
    <property type="molecule type" value="Genomic_DNA"/>
</dbReference>
<comment type="caution">
    <text evidence="1">The sequence shown here is derived from an EMBL/GenBank/DDBJ whole genome shotgun (WGS) entry which is preliminary data.</text>
</comment>
<dbReference type="AlphaFoldDB" id="A0A8H4LSD1"/>
<evidence type="ECO:0000313" key="2">
    <source>
        <dbReference type="Proteomes" id="UP000557566"/>
    </source>
</evidence>
<name>A0A8H4LSD1_9HYPO</name>
<accession>A0A8H4LSD1</accession>
<dbReference type="Proteomes" id="UP000557566">
    <property type="component" value="Unassembled WGS sequence"/>
</dbReference>
<sequence>MDPFQHLPCELGLEILESAHSPKDAARLSHASPTLLRVRLAHRSTIDTHILQKRLRGIYTPDFLQDAMAVIRFPPRETDSVRTRWKHVKKHKRCWAAKRFPNPIDEQDLGTMKQLYKLYKQLRRYINDYLSKATSPNLHRAYFRLPLWSSIERSKCDYLPLPPGRQLDLESLPAMEKHRFLKAFLRFELNSRLYTAKIWEESDSILAATGKRPRDIGLSCLWSWKRLNNMEGTIPSPVEKESMRCVFEYVACLYGMLGARALKHDNPNRSVRGGATRPAILGDHNVSFSARTFLGGHCQVGTLVFGGFDQLDQLLTRDIYAVERFILPKTPSSIGFWPFESDCVDMDLDIYLEEDGILEGPGLWARLSMEKENDLGHADFSNCQHVISILKREVARSYRQRAWAFFDDERWYPDPCVFPTLVTLSQALNGQWWSFTTYH</sequence>
<organism evidence="1 2">
    <name type="scientific">Ophiocordyceps sinensis</name>
    <dbReference type="NCBI Taxonomy" id="72228"/>
    <lineage>
        <taxon>Eukaryota</taxon>
        <taxon>Fungi</taxon>
        <taxon>Dikarya</taxon>
        <taxon>Ascomycota</taxon>
        <taxon>Pezizomycotina</taxon>
        <taxon>Sordariomycetes</taxon>
        <taxon>Hypocreomycetidae</taxon>
        <taxon>Hypocreales</taxon>
        <taxon>Ophiocordycipitaceae</taxon>
        <taxon>Ophiocordyceps</taxon>
    </lineage>
</organism>
<dbReference type="OrthoDB" id="4636359at2759"/>
<proteinExistence type="predicted"/>
<gene>
    <name evidence="1" type="ORF">G6O67_008536</name>
</gene>
<keyword evidence="2" id="KW-1185">Reference proteome</keyword>